<protein>
    <submittedName>
        <fullName evidence="1">Uncharacterized protein</fullName>
    </submittedName>
</protein>
<sequence>MSTQPHYSDLTLQALIDNHGWEPAYSLGPNKELSSVRRSFVGVGALGGTTIPDGTRRLHVGYELDGDRRRYVSLTLGDSTIVSLDGRDASPAEIAMLVNLKAEQYADARREHNRLKPIYAVGAPALTLPFGDPDALAHKAAAAARYYEQKFVARFADALRGMLSHDARLNAAEKAPDGDDYNQVLSLALDVRRELTAFDALRAAPAIAEQGEDELEATSGMRP</sequence>
<comment type="caution">
    <text evidence="1">The sequence shown here is derived from an EMBL/GenBank/DDBJ whole genome shotgun (WGS) entry which is preliminary data.</text>
</comment>
<name>A0ABW3LZX5_9GAMM</name>
<evidence type="ECO:0000313" key="1">
    <source>
        <dbReference type="EMBL" id="MFD1043196.1"/>
    </source>
</evidence>
<gene>
    <name evidence="1" type="ORF">ACFQ2N_12655</name>
</gene>
<dbReference type="Proteomes" id="UP001597033">
    <property type="component" value="Unassembled WGS sequence"/>
</dbReference>
<dbReference type="RefSeq" id="WP_162377077.1">
    <property type="nucleotide sequence ID" value="NZ_JBHTKN010000008.1"/>
</dbReference>
<accession>A0ABW3LZX5</accession>
<evidence type="ECO:0000313" key="2">
    <source>
        <dbReference type="Proteomes" id="UP001597033"/>
    </source>
</evidence>
<organism evidence="1 2">
    <name type="scientific">Pseudoxanthomonas kaohsiungensis</name>
    <dbReference type="NCBI Taxonomy" id="283923"/>
    <lineage>
        <taxon>Bacteria</taxon>
        <taxon>Pseudomonadati</taxon>
        <taxon>Pseudomonadota</taxon>
        <taxon>Gammaproteobacteria</taxon>
        <taxon>Lysobacterales</taxon>
        <taxon>Lysobacteraceae</taxon>
        <taxon>Pseudoxanthomonas</taxon>
    </lineage>
</organism>
<reference evidence="2" key="1">
    <citation type="journal article" date="2019" name="Int. J. Syst. Evol. Microbiol.">
        <title>The Global Catalogue of Microorganisms (GCM) 10K type strain sequencing project: providing services to taxonomists for standard genome sequencing and annotation.</title>
        <authorList>
            <consortium name="The Broad Institute Genomics Platform"/>
            <consortium name="The Broad Institute Genome Sequencing Center for Infectious Disease"/>
            <person name="Wu L."/>
            <person name="Ma J."/>
        </authorList>
    </citation>
    <scope>NUCLEOTIDE SEQUENCE [LARGE SCALE GENOMIC DNA]</scope>
    <source>
        <strain evidence="2">CCUG 55854</strain>
    </source>
</reference>
<keyword evidence="2" id="KW-1185">Reference proteome</keyword>
<proteinExistence type="predicted"/>
<dbReference type="EMBL" id="JBHTKN010000008">
    <property type="protein sequence ID" value="MFD1043196.1"/>
    <property type="molecule type" value="Genomic_DNA"/>
</dbReference>